<dbReference type="EMBL" id="KN832019">
    <property type="protein sequence ID" value="KIN98043.1"/>
    <property type="molecule type" value="Genomic_DNA"/>
</dbReference>
<protein>
    <submittedName>
        <fullName evidence="1">Uncharacterized protein</fullName>
    </submittedName>
</protein>
<evidence type="ECO:0000313" key="1">
    <source>
        <dbReference type="EMBL" id="KIN98043.1"/>
    </source>
</evidence>
<reference evidence="1 2" key="1">
    <citation type="submission" date="2014-04" db="EMBL/GenBank/DDBJ databases">
        <authorList>
            <consortium name="DOE Joint Genome Institute"/>
            <person name="Kuo A."/>
            <person name="Kohler A."/>
            <person name="Costa M.D."/>
            <person name="Nagy L.G."/>
            <person name="Floudas D."/>
            <person name="Copeland A."/>
            <person name="Barry K.W."/>
            <person name="Cichocki N."/>
            <person name="Veneault-Fourrey C."/>
            <person name="LaButti K."/>
            <person name="Lindquist E.A."/>
            <person name="Lipzen A."/>
            <person name="Lundell T."/>
            <person name="Morin E."/>
            <person name="Murat C."/>
            <person name="Sun H."/>
            <person name="Tunlid A."/>
            <person name="Henrissat B."/>
            <person name="Grigoriev I.V."/>
            <person name="Hibbett D.S."/>
            <person name="Martin F."/>
            <person name="Nordberg H.P."/>
            <person name="Cantor M.N."/>
            <person name="Hua S.X."/>
        </authorList>
    </citation>
    <scope>NUCLEOTIDE SEQUENCE [LARGE SCALE GENOMIC DNA]</scope>
    <source>
        <strain evidence="1 2">Marx 270</strain>
    </source>
</reference>
<accession>A0A0C3NRY1</accession>
<organism evidence="1 2">
    <name type="scientific">Pisolithus tinctorius Marx 270</name>
    <dbReference type="NCBI Taxonomy" id="870435"/>
    <lineage>
        <taxon>Eukaryota</taxon>
        <taxon>Fungi</taxon>
        <taxon>Dikarya</taxon>
        <taxon>Basidiomycota</taxon>
        <taxon>Agaricomycotina</taxon>
        <taxon>Agaricomycetes</taxon>
        <taxon>Agaricomycetidae</taxon>
        <taxon>Boletales</taxon>
        <taxon>Sclerodermatineae</taxon>
        <taxon>Pisolithaceae</taxon>
        <taxon>Pisolithus</taxon>
    </lineage>
</organism>
<dbReference type="Proteomes" id="UP000054217">
    <property type="component" value="Unassembled WGS sequence"/>
</dbReference>
<proteinExistence type="predicted"/>
<reference evidence="2" key="2">
    <citation type="submission" date="2015-01" db="EMBL/GenBank/DDBJ databases">
        <title>Evolutionary Origins and Diversification of the Mycorrhizal Mutualists.</title>
        <authorList>
            <consortium name="DOE Joint Genome Institute"/>
            <consortium name="Mycorrhizal Genomics Consortium"/>
            <person name="Kohler A."/>
            <person name="Kuo A."/>
            <person name="Nagy L.G."/>
            <person name="Floudas D."/>
            <person name="Copeland A."/>
            <person name="Barry K.W."/>
            <person name="Cichocki N."/>
            <person name="Veneault-Fourrey C."/>
            <person name="LaButti K."/>
            <person name="Lindquist E.A."/>
            <person name="Lipzen A."/>
            <person name="Lundell T."/>
            <person name="Morin E."/>
            <person name="Murat C."/>
            <person name="Riley R."/>
            <person name="Ohm R."/>
            <person name="Sun H."/>
            <person name="Tunlid A."/>
            <person name="Henrissat B."/>
            <person name="Grigoriev I.V."/>
            <person name="Hibbett D.S."/>
            <person name="Martin F."/>
        </authorList>
    </citation>
    <scope>NUCLEOTIDE SEQUENCE [LARGE SCALE GENOMIC DNA]</scope>
    <source>
        <strain evidence="2">Marx 270</strain>
    </source>
</reference>
<keyword evidence="2" id="KW-1185">Reference proteome</keyword>
<sequence length="160" mass="18594">MYSCRCFGRRGDHVLVMTQDQIVQVLTQCLQAYSHHEWSRAFRNNLPTSTPTNIAQTKDDSCKIAPLSYLLSRRVYPYLTRPYISPTYILSVRSLLIILPWYCVTLKIGIEIALDCDFFLGISWNRYQDSEISIAAGTVVDLQFCFWKAFRILFPLIRLV</sequence>
<name>A0A0C3NRY1_PISTI</name>
<dbReference type="InParanoid" id="A0A0C3NRY1"/>
<evidence type="ECO:0000313" key="2">
    <source>
        <dbReference type="Proteomes" id="UP000054217"/>
    </source>
</evidence>
<dbReference type="AlphaFoldDB" id="A0A0C3NRY1"/>
<dbReference type="HOGENOM" id="CLU_1652877_0_0_1"/>
<gene>
    <name evidence="1" type="ORF">M404DRAFT_860225</name>
</gene>